<dbReference type="Proteomes" id="UP000199497">
    <property type="component" value="Unassembled WGS sequence"/>
</dbReference>
<dbReference type="OrthoDB" id="3985590at2"/>
<dbReference type="InterPro" id="IPR054738">
    <property type="entry name" value="Siphovirus-type_tail_C"/>
</dbReference>
<proteinExistence type="predicted"/>
<feature type="domain" description="Siphovirus-type tail component C-terminal" evidence="1">
    <location>
        <begin position="192"/>
        <end position="269"/>
    </location>
</feature>
<gene>
    <name evidence="2" type="ORF">SAMN04487905_10618</name>
</gene>
<dbReference type="STRING" id="405564.SAMN04487905_10618"/>
<evidence type="ECO:0000313" key="2">
    <source>
        <dbReference type="EMBL" id="SDP60623.1"/>
    </source>
</evidence>
<name>A0A1H0U352_9ACTN</name>
<evidence type="ECO:0000313" key="3">
    <source>
        <dbReference type="Proteomes" id="UP000199497"/>
    </source>
</evidence>
<dbReference type="Gene3D" id="2.60.120.860">
    <property type="match status" value="1"/>
</dbReference>
<dbReference type="EMBL" id="FNJR01000006">
    <property type="protein sequence ID" value="SDP60623.1"/>
    <property type="molecule type" value="Genomic_DNA"/>
</dbReference>
<reference evidence="3" key="1">
    <citation type="submission" date="2016-10" db="EMBL/GenBank/DDBJ databases">
        <authorList>
            <person name="Varghese N."/>
            <person name="Submissions S."/>
        </authorList>
    </citation>
    <scope>NUCLEOTIDE SEQUENCE [LARGE SCALE GENOMIC DNA]</scope>
    <source>
        <strain evidence="3">DSM 46732</strain>
    </source>
</reference>
<dbReference type="RefSeq" id="WP_092601136.1">
    <property type="nucleotide sequence ID" value="NZ_FNJR01000006.1"/>
</dbReference>
<organism evidence="2 3">
    <name type="scientific">Actinopolyspora xinjiangensis</name>
    <dbReference type="NCBI Taxonomy" id="405564"/>
    <lineage>
        <taxon>Bacteria</taxon>
        <taxon>Bacillati</taxon>
        <taxon>Actinomycetota</taxon>
        <taxon>Actinomycetes</taxon>
        <taxon>Actinopolysporales</taxon>
        <taxon>Actinopolysporaceae</taxon>
        <taxon>Actinopolyspora</taxon>
    </lineage>
</organism>
<dbReference type="Pfam" id="PF22768">
    <property type="entry name" value="SPP1_Dit"/>
    <property type="match status" value="1"/>
</dbReference>
<protein>
    <submittedName>
        <fullName evidence="2">Phage tail protein</fullName>
    </submittedName>
</protein>
<keyword evidence="3" id="KW-1185">Reference proteome</keyword>
<sequence>MTQALAATLPTTHGQLSWRDTLLGVDTLFGLVELEGWIDLPDMRNGNSALDGRHGARPGRVLADQRIVTMTFSLAGDEQEFRYAVAELQRITAPSEEPAEEPLVVTWDGITSQVMARCVRRSIPTPVSYHYGLTEGAIQWAASDPRKLRVPSEQRFTGLSQPSGEGLIFPLGQTLDFGQPASGGSLYISNDGGAHAWPTFVIRGPVAEPQIVNATTGDRLAFAADYSVPDDQSIEIDTQLRTVRVSGTSVSRNAELSTRQWFSIPPGSTHEIQFRGGQYEPDALLTASWNHTDL</sequence>
<evidence type="ECO:0000259" key="1">
    <source>
        <dbReference type="Pfam" id="PF22768"/>
    </source>
</evidence>
<dbReference type="AlphaFoldDB" id="A0A1H0U352"/>
<accession>A0A1H0U352</accession>